<dbReference type="PANTHER" id="PTHR45661">
    <property type="entry name" value="SURFACE ANTIGEN"/>
    <property type="match status" value="1"/>
</dbReference>
<proteinExistence type="predicted"/>
<gene>
    <name evidence="1" type="ORF">SAMN05216249_104149</name>
</gene>
<dbReference type="RefSeq" id="WP_177205567.1">
    <property type="nucleotide sequence ID" value="NZ_FOJY01000004.1"/>
</dbReference>
<dbReference type="PANTHER" id="PTHR45661:SF3">
    <property type="entry name" value="IG-LIKE DOMAIN-CONTAINING PROTEIN"/>
    <property type="match status" value="1"/>
</dbReference>
<dbReference type="EMBL" id="FOJY01000004">
    <property type="protein sequence ID" value="SFA89597.1"/>
    <property type="molecule type" value="Genomic_DNA"/>
</dbReference>
<accession>A0A1I0WMI7</accession>
<dbReference type="InterPro" id="IPR032675">
    <property type="entry name" value="LRR_dom_sf"/>
</dbReference>
<dbReference type="InterPro" id="IPR026906">
    <property type="entry name" value="LRR_5"/>
</dbReference>
<dbReference type="SUPFAM" id="SSF52058">
    <property type="entry name" value="L domain-like"/>
    <property type="match status" value="2"/>
</dbReference>
<sequence>MKKEKIIIPLLLMFIFLNGFFCKSEAYALDGEKLSLKATGSEYGDLSYEIISDKDHNKTVTITGCDKNAKSVVIPEKIENYTVTKIASGAFLSCSKVISIKIPESVKEIGSKSFSNCTSLEEINIPTEVKDLQSGAFSGCSLLKNIKLPEDLKTVGAMAFYECKSLESIIIPEYVTWIGDSAFAGCESLKSVTLSKRLDTLGEYVFERCINLLDINVDEKNPKYLSIEGVLYSKNKDTLYKVPAAKEGEFEVNEDVKNVEPYAFYGCTKLTNIILTPKIENIGLSAFYGCASLDTVSIPSSVKSIGENAFFNCSNLSEIIVNEGNENYTSAEGVLFNKDATTLIICPPVKSGAYTVPETVENISKNAFNGSKLSEVIILEGVKNISNSAFINCSNLNKISVSAENTAYCSESGVLYDKDKSTLIKIPEKKTGGFTIPSSVVKIEANTYSGCNITSIAISARVTEIESGAFDNCKNLLSINVDNNNPAYSSLEGVLFDKLKTTLVKYPEGKAGAYIVPSSVKSIADAYMIGGTAITKLTIPASVKEIKKSGLVIDNAKNMEIIVVHGSKGEEFCRNNGLNYKVYGEVDPGEESEDPVLVLADKVAPYTGSPIEIDPIWASGVSNITYKYYTDSNCHILTSSESGAAGDGEAPVNIGEYYVVASGEFTNASGNKESLASNIAKLTIEKGDTIVSLSDFVTGYTGEAVEMTGAVVKGSSGAISYKYFSDSLCKKEISAPVEMGTYYVKAYVEEDENYKAGESNTARLIIDKYATKITLNDKTETYTGSELSIDPAVVEGSSGAVSYIYYMDNKCSQKTTTQKTGTSKEGGAPVKPGVYYVKAFVEEDETYRNAESNIAVLTIEKLESTVTIEDKTLTYDGNPAIIDEAVVTGSTGSVSYEYYNDEECLIKTNEKDNGSKTPGAAPVYGGTYYVKAFVEEDELYKSAQSNVAVLTVERLESTITIEDKTVIYNKNHVTMDNAVVTGSTGSIRYEYYKDQELKEKTNPLRDGSKDMGTAPSYGGTYYVKAYVEADHCYKEAESNIALLQVDKAETIITFYDMTTVYTGSSVVCQKPVVDGSTGRISYYFYLDEECKNEIAPPINAGVYYVKAFVEADQNYNEKLSDKATVTIEKSKCRVTLRDKRAIYTGEIININDPEIIGSYGNLRFEYYCDKDLKIKTTPDNNKSASEGGAPVNAGEYYVKAFVDEDDNYKASESNVAVLLIEKANTKITLNDTMVLYTGGAITLDAAIVEGSSGKVTYKFYKDEKGENELSQVVETGNYYVQAFVEEDENYKAASSKIVKLIVSNKITTITLNADAKLSKYYDKEPLELSKDSITIIGSVTEPDFKYFKDEKCKIPTDTESGSLVTGTAPVNAGKYYVKVYVDTDMEFVGAESEPIEINIYKAASSIEIKDDVKRERNFDGVGFYLSKSEFDIKGSSGNVTFTYYKDEKGINLTSKSDGARSDGEFPVNVGTYYVKAFLEEDNNYEAATSKIIEIQIVNPDRKKTTISLSDKTVFYTGKPVSIGKASVKGSTGEVTYTYYTDKACKKLTTSQNSDSITKGSAPAKVGIYYVKATVAADNNYLSAQSNIARLTIKSVGTKASSITLKAKTTAFTGKNIQVDKAVVKGSKGKVTYTYFTDKNCKKKTAKSTHGATSAGGAPKYTGTYYVKASLAQKDEYKAATSNVVKLVITKAKQVFSKVTAKKEVKLRSLKKASVSFKISATVKEKAKITFKKVSGDSKITLSSAGKVTVKKGLKKGTYKIKIKISSKATKDYKEGSITKTVSISVK</sequence>
<dbReference type="Gene3D" id="3.80.10.10">
    <property type="entry name" value="Ribonuclease Inhibitor"/>
    <property type="match status" value="3"/>
</dbReference>
<dbReference type="Gene3D" id="3.40.50.12480">
    <property type="match status" value="1"/>
</dbReference>
<dbReference type="Pfam" id="PF13306">
    <property type="entry name" value="LRR_5"/>
    <property type="match status" value="4"/>
</dbReference>
<protein>
    <submittedName>
        <fullName evidence="1">Leucine rich repeat-containing protein</fullName>
    </submittedName>
</protein>
<evidence type="ECO:0000313" key="2">
    <source>
        <dbReference type="Proteomes" id="UP000198838"/>
    </source>
</evidence>
<name>A0A1I0WMI7_9FIRM</name>
<dbReference type="Proteomes" id="UP000198838">
    <property type="component" value="Unassembled WGS sequence"/>
</dbReference>
<evidence type="ECO:0000313" key="1">
    <source>
        <dbReference type="EMBL" id="SFA89597.1"/>
    </source>
</evidence>
<keyword evidence="2" id="KW-1185">Reference proteome</keyword>
<dbReference type="STRING" id="1120918.SAMN05216249_104149"/>
<reference evidence="1 2" key="1">
    <citation type="submission" date="2016-10" db="EMBL/GenBank/DDBJ databases">
        <authorList>
            <person name="de Groot N.N."/>
        </authorList>
    </citation>
    <scope>NUCLEOTIDE SEQUENCE [LARGE SCALE GENOMIC DNA]</scope>
    <source>
        <strain evidence="1 2">DSM 5522</strain>
    </source>
</reference>
<dbReference type="InterPro" id="IPR053139">
    <property type="entry name" value="Surface_bspA-like"/>
</dbReference>
<organism evidence="1 2">
    <name type="scientific">Acetitomaculum ruminis DSM 5522</name>
    <dbReference type="NCBI Taxonomy" id="1120918"/>
    <lineage>
        <taxon>Bacteria</taxon>
        <taxon>Bacillati</taxon>
        <taxon>Bacillota</taxon>
        <taxon>Clostridia</taxon>
        <taxon>Lachnospirales</taxon>
        <taxon>Lachnospiraceae</taxon>
        <taxon>Acetitomaculum</taxon>
    </lineage>
</organism>